<protein>
    <recommendedName>
        <fullName evidence="1">Zn-dependent metallo-hydrolase RNA specificity domain-containing protein</fullName>
    </recommendedName>
</protein>
<feature type="domain" description="Zn-dependent metallo-hydrolase RNA specificity" evidence="1">
    <location>
        <begin position="1"/>
        <end position="41"/>
    </location>
</feature>
<gene>
    <name evidence="2" type="ORF">S06H3_10815</name>
</gene>
<comment type="caution">
    <text evidence="2">The sequence shown here is derived from an EMBL/GenBank/DDBJ whole genome shotgun (WGS) entry which is preliminary data.</text>
</comment>
<dbReference type="AlphaFoldDB" id="X1KVG5"/>
<name>X1KVG5_9ZZZZ</name>
<dbReference type="Pfam" id="PF07521">
    <property type="entry name" value="RMMBL"/>
    <property type="match status" value="1"/>
</dbReference>
<evidence type="ECO:0000259" key="1">
    <source>
        <dbReference type="Pfam" id="PF07521"/>
    </source>
</evidence>
<sequence>RWLSGFRSPPREVFIVHGEGEVPNLFAKVVEKEYGWKTTVPEYLTRIALSTDA</sequence>
<dbReference type="InterPro" id="IPR036866">
    <property type="entry name" value="RibonucZ/Hydroxyglut_hydro"/>
</dbReference>
<dbReference type="SUPFAM" id="SSF56281">
    <property type="entry name" value="Metallo-hydrolase/oxidoreductase"/>
    <property type="match status" value="1"/>
</dbReference>
<reference evidence="2" key="1">
    <citation type="journal article" date="2014" name="Front. Microbiol.">
        <title>High frequency of phylogenetically diverse reductive dehalogenase-homologous genes in deep subseafloor sedimentary metagenomes.</title>
        <authorList>
            <person name="Kawai M."/>
            <person name="Futagami T."/>
            <person name="Toyoda A."/>
            <person name="Takaki Y."/>
            <person name="Nishi S."/>
            <person name="Hori S."/>
            <person name="Arai W."/>
            <person name="Tsubouchi T."/>
            <person name="Morono Y."/>
            <person name="Uchiyama I."/>
            <person name="Ito T."/>
            <person name="Fujiyama A."/>
            <person name="Inagaki F."/>
            <person name="Takami H."/>
        </authorList>
    </citation>
    <scope>NUCLEOTIDE SEQUENCE</scope>
    <source>
        <strain evidence="2">Expedition CK06-06</strain>
    </source>
</reference>
<feature type="non-terminal residue" evidence="2">
    <location>
        <position position="1"/>
    </location>
</feature>
<proteinExistence type="predicted"/>
<dbReference type="InterPro" id="IPR011108">
    <property type="entry name" value="RMMBL"/>
</dbReference>
<organism evidence="2">
    <name type="scientific">marine sediment metagenome</name>
    <dbReference type="NCBI Taxonomy" id="412755"/>
    <lineage>
        <taxon>unclassified sequences</taxon>
        <taxon>metagenomes</taxon>
        <taxon>ecological metagenomes</taxon>
    </lineage>
</organism>
<accession>X1KVG5</accession>
<dbReference type="EMBL" id="BARV01005098">
    <property type="protein sequence ID" value="GAI11077.1"/>
    <property type="molecule type" value="Genomic_DNA"/>
</dbReference>
<evidence type="ECO:0000313" key="2">
    <source>
        <dbReference type="EMBL" id="GAI11077.1"/>
    </source>
</evidence>